<gene>
    <name evidence="1" type="ORF">ACFOD4_01855</name>
</gene>
<dbReference type="EMBL" id="JBHRTN010000004">
    <property type="protein sequence ID" value="MFC3123791.1"/>
    <property type="molecule type" value="Genomic_DNA"/>
</dbReference>
<dbReference type="Proteomes" id="UP001595593">
    <property type="component" value="Unassembled WGS sequence"/>
</dbReference>
<evidence type="ECO:0008006" key="3">
    <source>
        <dbReference type="Google" id="ProtNLM"/>
    </source>
</evidence>
<accession>A0ABV7FZF5</accession>
<organism evidence="1 2">
    <name type="scientific">Teichococcus globiformis</name>
    <dbReference type="NCBI Taxonomy" id="2307229"/>
    <lineage>
        <taxon>Bacteria</taxon>
        <taxon>Pseudomonadati</taxon>
        <taxon>Pseudomonadota</taxon>
        <taxon>Alphaproteobacteria</taxon>
        <taxon>Acetobacterales</taxon>
        <taxon>Roseomonadaceae</taxon>
        <taxon>Roseomonas</taxon>
    </lineage>
</organism>
<reference evidence="2" key="1">
    <citation type="journal article" date="2019" name="Int. J. Syst. Evol. Microbiol.">
        <title>The Global Catalogue of Microorganisms (GCM) 10K type strain sequencing project: providing services to taxonomists for standard genome sequencing and annotation.</title>
        <authorList>
            <consortium name="The Broad Institute Genomics Platform"/>
            <consortium name="The Broad Institute Genome Sequencing Center for Infectious Disease"/>
            <person name="Wu L."/>
            <person name="Ma J."/>
        </authorList>
    </citation>
    <scope>NUCLEOTIDE SEQUENCE [LARGE SCALE GENOMIC DNA]</scope>
    <source>
        <strain evidence="2">KCTC 52094</strain>
    </source>
</reference>
<keyword evidence="2" id="KW-1185">Reference proteome</keyword>
<evidence type="ECO:0000313" key="1">
    <source>
        <dbReference type="EMBL" id="MFC3123791.1"/>
    </source>
</evidence>
<dbReference type="RefSeq" id="WP_379593027.1">
    <property type="nucleotide sequence ID" value="NZ_JBHRTN010000004.1"/>
</dbReference>
<protein>
    <recommendedName>
        <fullName evidence="3">KfrA N-terminal DNA-binding domain-containing protein</fullName>
    </recommendedName>
</protein>
<comment type="caution">
    <text evidence="1">The sequence shown here is derived from an EMBL/GenBank/DDBJ whole genome shotgun (WGS) entry which is preliminary data.</text>
</comment>
<evidence type="ECO:0000313" key="2">
    <source>
        <dbReference type="Proteomes" id="UP001595593"/>
    </source>
</evidence>
<sequence length="115" mass="12312">MPRKSGVVRKPARSNPPREALTRIAEVIGRGGTPERVAREVQSIVTGWRADAEMDQGEVDEYLAQCSESLAEGIEAARTQIDDADSSDKAAAAQGARSLAALEAAYRAMSDTSRH</sequence>
<name>A0ABV7FZF5_9PROT</name>
<proteinExistence type="predicted"/>